<dbReference type="Gene3D" id="2.40.170.20">
    <property type="entry name" value="TonB-dependent receptor, beta-barrel domain"/>
    <property type="match status" value="1"/>
</dbReference>
<keyword evidence="18" id="KW-0675">Receptor</keyword>
<dbReference type="RefSeq" id="WP_236096124.1">
    <property type="nucleotide sequence ID" value="NZ_JTHE03000047.1"/>
</dbReference>
<evidence type="ECO:0000256" key="9">
    <source>
        <dbReference type="ARBA" id="ARBA00023065"/>
    </source>
</evidence>
<dbReference type="Pfam" id="PF00593">
    <property type="entry name" value="TonB_dep_Rec_b-barrel"/>
    <property type="match status" value="1"/>
</dbReference>
<name>A0ABD4T3K7_9CYAN</name>
<sequence length="863" mass="95353">MRQQDKRGAGQVWAIASLVLGTGMIIDSAQANAENFGFAGLDVGHLAVSSDDPTHHSTHQPTAIAQGLPLEITAVQIIPQEAGLDLRLETSGGDLPLPIFERAGNEAIAEIPNARLVLPEGSNREERNPIPGIERVQVNNLPGDRVQIVLVGTDAAPQIQPLTEAGQLQVRIVPGEPSSAAINEAPVDGDEIEITVTAERDPAYNPRSSSTATGTETPLRDVPFSVQIVPEAVIEDRNALELGKALETTPGVINAGGRGTSVFGPGFLIRGFEANDGIFRDGISTFSLSPLSTNDIERVEVLKGPASVLFGQGEPGGIINLVSKRPLDEPFYEISGTIGSFETYAGAVDLSGPLNAQKNLKYRLNLSYENYGSFRDFVNGERFIVSPILTWEINDKASLDVFGQYAYNRETIDEGLPLFSQSPTQNAIIDLPRRRFLNEDFGEFSQDEFKVGYRFNYDWNEDWSLRHSLQYLQYDPQRLAPLFNDFVQLPSGDLERLEYFAGGSYKRLFTNGEIIGRFQTGPVKHQLRFGVEYRHDVEKPEFQFDNLFAPINGFNPVYTNVPYAIDPTFFRDDQVDTFSLYLQDQIEFIPQLKLLAGLRYDRVSQLRTTRELGNPREEFRLTDEAFTPRVGLVYQPIEPVSLYASYTTSFNPAFGASRNADGSPFEPQTGRQVEVGIKADLSDRFSLNLAAFDIRKQNVATDNPDTPDPFDQIQAGEVASRGLELNLGGEILPGWNLIGGYTYLDAFVSQDNTIPVGNRLANAPAHQFSLWTSYEVPSGDLAGLGAGLGLFYVEDRQGDIDNSFTLPSYFRTDAALFYKRDNWRVQINLENLFNERYFTASNFGFSASPGAPFNVSASFAITF</sequence>
<evidence type="ECO:0000259" key="16">
    <source>
        <dbReference type="Pfam" id="PF07715"/>
    </source>
</evidence>
<evidence type="ECO:0000313" key="19">
    <source>
        <dbReference type="Proteomes" id="UP000031561"/>
    </source>
</evidence>
<dbReference type="NCBIfam" id="TIGR01783">
    <property type="entry name" value="TonB-siderophor"/>
    <property type="match status" value="1"/>
</dbReference>
<keyword evidence="7" id="KW-0732">Signal</keyword>
<evidence type="ECO:0000256" key="12">
    <source>
        <dbReference type="ARBA" id="ARBA00023237"/>
    </source>
</evidence>
<evidence type="ECO:0000256" key="7">
    <source>
        <dbReference type="ARBA" id="ARBA00022729"/>
    </source>
</evidence>
<evidence type="ECO:0000256" key="1">
    <source>
        <dbReference type="ARBA" id="ARBA00004571"/>
    </source>
</evidence>
<gene>
    <name evidence="18" type="ORF">QQ91_0008700</name>
</gene>
<dbReference type="GO" id="GO:0009279">
    <property type="term" value="C:cell outer membrane"/>
    <property type="evidence" value="ECO:0007669"/>
    <property type="project" value="UniProtKB-SubCell"/>
</dbReference>
<evidence type="ECO:0000256" key="13">
    <source>
        <dbReference type="PROSITE-ProRule" id="PRU01360"/>
    </source>
</evidence>
<reference evidence="18 19" key="1">
    <citation type="journal article" date="2015" name="Genome Announc.">
        <title>Draft Genome Sequence of Filamentous Marine Cyanobacterium Lyngbya confervoides Strain BDU141951.</title>
        <authorList>
            <person name="Chandrababunaidu M.M."/>
            <person name="Sen D."/>
            <person name="Tripathy S."/>
        </authorList>
    </citation>
    <scope>NUCLEOTIDE SEQUENCE [LARGE SCALE GENOMIC DNA]</scope>
    <source>
        <strain evidence="18 19">BDU141951</strain>
    </source>
</reference>
<keyword evidence="3 13" id="KW-0813">Transport</keyword>
<keyword evidence="8" id="KW-0408">Iron</keyword>
<dbReference type="SUPFAM" id="SSF56935">
    <property type="entry name" value="Porins"/>
    <property type="match status" value="1"/>
</dbReference>
<evidence type="ECO:0000256" key="4">
    <source>
        <dbReference type="ARBA" id="ARBA00022452"/>
    </source>
</evidence>
<dbReference type="CDD" id="cd01347">
    <property type="entry name" value="ligand_gated_channel"/>
    <property type="match status" value="1"/>
</dbReference>
<dbReference type="FunFam" id="2.170.130.10:FF:000001">
    <property type="entry name" value="Catecholate siderophore TonB-dependent receptor"/>
    <property type="match status" value="1"/>
</dbReference>
<keyword evidence="11 13" id="KW-0472">Membrane</keyword>
<keyword evidence="6 13" id="KW-0812">Transmembrane</keyword>
<dbReference type="GO" id="GO:0015891">
    <property type="term" value="P:siderophore transport"/>
    <property type="evidence" value="ECO:0007669"/>
    <property type="project" value="UniProtKB-ARBA"/>
</dbReference>
<protein>
    <submittedName>
        <fullName evidence="18">TonB-dependent siderophore receptor</fullName>
    </submittedName>
</protein>
<evidence type="ECO:0000256" key="11">
    <source>
        <dbReference type="ARBA" id="ARBA00023136"/>
    </source>
</evidence>
<dbReference type="PANTHER" id="PTHR32552:SF68">
    <property type="entry name" value="FERRICHROME OUTER MEMBRANE TRANSPORTER_PHAGE RECEPTOR"/>
    <property type="match status" value="1"/>
</dbReference>
<dbReference type="FunFam" id="2.40.170.20:FF:000005">
    <property type="entry name" value="TonB-dependent siderophore receptor"/>
    <property type="match status" value="1"/>
</dbReference>
<dbReference type="InterPro" id="IPR021731">
    <property type="entry name" value="AMIN_dom"/>
</dbReference>
<comment type="similarity">
    <text evidence="2 13 14">Belongs to the TonB-dependent receptor family.</text>
</comment>
<evidence type="ECO:0000256" key="2">
    <source>
        <dbReference type="ARBA" id="ARBA00009810"/>
    </source>
</evidence>
<dbReference type="PROSITE" id="PS52016">
    <property type="entry name" value="TONB_DEPENDENT_REC_3"/>
    <property type="match status" value="1"/>
</dbReference>
<keyword evidence="4 13" id="KW-1134">Transmembrane beta strand</keyword>
<dbReference type="Proteomes" id="UP000031561">
    <property type="component" value="Unassembled WGS sequence"/>
</dbReference>
<dbReference type="InterPro" id="IPR000531">
    <property type="entry name" value="Beta-barrel_TonB"/>
</dbReference>
<dbReference type="Gene3D" id="2.170.130.10">
    <property type="entry name" value="TonB-dependent receptor, plug domain"/>
    <property type="match status" value="1"/>
</dbReference>
<evidence type="ECO:0000256" key="14">
    <source>
        <dbReference type="RuleBase" id="RU003357"/>
    </source>
</evidence>
<dbReference type="InterPro" id="IPR012910">
    <property type="entry name" value="Plug_dom"/>
</dbReference>
<dbReference type="EMBL" id="JTHE03000047">
    <property type="protein sequence ID" value="MCM1982900.1"/>
    <property type="molecule type" value="Genomic_DNA"/>
</dbReference>
<evidence type="ECO:0000259" key="15">
    <source>
        <dbReference type="Pfam" id="PF00593"/>
    </source>
</evidence>
<evidence type="ECO:0000256" key="10">
    <source>
        <dbReference type="ARBA" id="ARBA00023077"/>
    </source>
</evidence>
<dbReference type="Pfam" id="PF11741">
    <property type="entry name" value="AMIN"/>
    <property type="match status" value="1"/>
</dbReference>
<dbReference type="AlphaFoldDB" id="A0ABD4T3K7"/>
<evidence type="ECO:0000256" key="3">
    <source>
        <dbReference type="ARBA" id="ARBA00022448"/>
    </source>
</evidence>
<feature type="domain" description="TonB-dependent receptor-like beta-barrel" evidence="15">
    <location>
        <begin position="391"/>
        <end position="832"/>
    </location>
</feature>
<accession>A0ABD4T3K7</accession>
<evidence type="ECO:0000259" key="17">
    <source>
        <dbReference type="Pfam" id="PF11741"/>
    </source>
</evidence>
<comment type="subcellular location">
    <subcellularLocation>
        <location evidence="1 13">Cell outer membrane</location>
        <topology evidence="1 13">Multi-pass membrane protein</topology>
    </subcellularLocation>
</comment>
<keyword evidence="12 13" id="KW-0998">Cell outer membrane</keyword>
<keyword evidence="9" id="KW-0406">Ion transport</keyword>
<dbReference type="InterPro" id="IPR037066">
    <property type="entry name" value="Plug_dom_sf"/>
</dbReference>
<keyword evidence="5" id="KW-0410">Iron transport</keyword>
<feature type="domain" description="TonB-dependent receptor plug" evidence="16">
    <location>
        <begin position="219"/>
        <end position="318"/>
    </location>
</feature>
<dbReference type="PANTHER" id="PTHR32552">
    <property type="entry name" value="FERRICHROME IRON RECEPTOR-RELATED"/>
    <property type="match status" value="1"/>
</dbReference>
<comment type="caution">
    <text evidence="18">The sequence shown here is derived from an EMBL/GenBank/DDBJ whole genome shotgun (WGS) entry which is preliminary data.</text>
</comment>
<organism evidence="18 19">
    <name type="scientific">Lyngbya confervoides BDU141951</name>
    <dbReference type="NCBI Taxonomy" id="1574623"/>
    <lineage>
        <taxon>Bacteria</taxon>
        <taxon>Bacillati</taxon>
        <taxon>Cyanobacteriota</taxon>
        <taxon>Cyanophyceae</taxon>
        <taxon>Oscillatoriophycideae</taxon>
        <taxon>Oscillatoriales</taxon>
        <taxon>Microcoleaceae</taxon>
        <taxon>Lyngbya</taxon>
    </lineage>
</organism>
<dbReference type="InterPro" id="IPR010105">
    <property type="entry name" value="TonB_sidphr_rcpt"/>
</dbReference>
<keyword evidence="10 14" id="KW-0798">TonB box</keyword>
<evidence type="ECO:0000256" key="6">
    <source>
        <dbReference type="ARBA" id="ARBA00022692"/>
    </source>
</evidence>
<dbReference type="InterPro" id="IPR036942">
    <property type="entry name" value="Beta-barrel_TonB_sf"/>
</dbReference>
<dbReference type="Pfam" id="PF07715">
    <property type="entry name" value="Plug"/>
    <property type="match status" value="1"/>
</dbReference>
<evidence type="ECO:0000256" key="5">
    <source>
        <dbReference type="ARBA" id="ARBA00022496"/>
    </source>
</evidence>
<keyword evidence="19" id="KW-1185">Reference proteome</keyword>
<feature type="domain" description="AMIN" evidence="17">
    <location>
        <begin position="78"/>
        <end position="154"/>
    </location>
</feature>
<dbReference type="InterPro" id="IPR039426">
    <property type="entry name" value="TonB-dep_rcpt-like"/>
</dbReference>
<evidence type="ECO:0000256" key="8">
    <source>
        <dbReference type="ARBA" id="ARBA00023004"/>
    </source>
</evidence>
<proteinExistence type="inferred from homology"/>
<evidence type="ECO:0000313" key="18">
    <source>
        <dbReference type="EMBL" id="MCM1982900.1"/>
    </source>
</evidence>